<comment type="caution">
    <text evidence="6">The sequence shown here is derived from an EMBL/GenBank/DDBJ whole genome shotgun (WGS) entry which is preliminary data.</text>
</comment>
<dbReference type="AlphaFoldDB" id="A0A9D1RGX1"/>
<dbReference type="Pfam" id="PF13292">
    <property type="entry name" value="DXP_synthase_N"/>
    <property type="match status" value="1"/>
</dbReference>
<evidence type="ECO:0000256" key="2">
    <source>
        <dbReference type="ARBA" id="ARBA00011738"/>
    </source>
</evidence>
<evidence type="ECO:0000256" key="1">
    <source>
        <dbReference type="ARBA" id="ARBA00001946"/>
    </source>
</evidence>
<name>A0A9D1RGX1_9BACT</name>
<comment type="subunit">
    <text evidence="2">Homodimer.</text>
</comment>
<evidence type="ECO:0000313" key="7">
    <source>
        <dbReference type="Proteomes" id="UP000824267"/>
    </source>
</evidence>
<evidence type="ECO:0000256" key="5">
    <source>
        <dbReference type="ARBA" id="ARBA00023052"/>
    </source>
</evidence>
<keyword evidence="5" id="KW-0786">Thiamine pyrophosphate</keyword>
<organism evidence="6 7">
    <name type="scientific">Candidatus Onthomorpha intestinigallinarum</name>
    <dbReference type="NCBI Taxonomy" id="2840880"/>
    <lineage>
        <taxon>Bacteria</taxon>
        <taxon>Pseudomonadati</taxon>
        <taxon>Bacteroidota</taxon>
        <taxon>Bacteroidia</taxon>
        <taxon>Bacteroidales</taxon>
        <taxon>Candidatus Onthomorpha</taxon>
    </lineage>
</organism>
<dbReference type="Proteomes" id="UP000824267">
    <property type="component" value="Unassembled WGS sequence"/>
</dbReference>
<gene>
    <name evidence="6" type="ORF">IAC47_01310</name>
</gene>
<keyword evidence="4" id="KW-0460">Magnesium</keyword>
<dbReference type="EC" id="2.2.1.7" evidence="6"/>
<protein>
    <submittedName>
        <fullName evidence="6">1-deoxy-D-xylulose-5-phosphate synthase</fullName>
        <ecNumber evidence="6">2.2.1.7</ecNumber>
    </submittedName>
</protein>
<accession>A0A9D1RGX1</accession>
<reference evidence="6" key="1">
    <citation type="journal article" date="2021" name="PeerJ">
        <title>Extensive microbial diversity within the chicken gut microbiome revealed by metagenomics and culture.</title>
        <authorList>
            <person name="Gilroy R."/>
            <person name="Ravi A."/>
            <person name="Getino M."/>
            <person name="Pursley I."/>
            <person name="Horton D.L."/>
            <person name="Alikhan N.F."/>
            <person name="Baker D."/>
            <person name="Gharbi K."/>
            <person name="Hall N."/>
            <person name="Watson M."/>
            <person name="Adriaenssens E.M."/>
            <person name="Foster-Nyarko E."/>
            <person name="Jarju S."/>
            <person name="Secka A."/>
            <person name="Antonio M."/>
            <person name="Oren A."/>
            <person name="Chaudhuri R.R."/>
            <person name="La Ragione R."/>
            <person name="Hildebrand F."/>
            <person name="Pallen M.J."/>
        </authorList>
    </citation>
    <scope>NUCLEOTIDE SEQUENCE</scope>
    <source>
        <strain evidence="6">Gambia16-930</strain>
    </source>
</reference>
<evidence type="ECO:0000256" key="4">
    <source>
        <dbReference type="ARBA" id="ARBA00022842"/>
    </source>
</evidence>
<proteinExistence type="predicted"/>
<dbReference type="GO" id="GO:0008661">
    <property type="term" value="F:1-deoxy-D-xylulose-5-phosphate synthase activity"/>
    <property type="evidence" value="ECO:0007669"/>
    <property type="project" value="UniProtKB-EC"/>
</dbReference>
<sequence>MHSNYKQGEVLSRVNSPKDVKKLSSKELTQLCSDIREYIIEVLSENPGHLASSLGVVELTVAIHYVFDIPADSLVWDVGHQAYVHKVLTERKEDFINIRKFDGLSGFPKISESKYDSFGTGHASTSISACLAMAIADKLNNKKNHHIAVIGDGSMTGGMAFEALNHAGTTDADLLIILNDNGISIDRKVGALSQYLTRITTSAAYNRLKNKIWN</sequence>
<dbReference type="CDD" id="cd02007">
    <property type="entry name" value="TPP_DXS"/>
    <property type="match status" value="1"/>
</dbReference>
<dbReference type="SUPFAM" id="SSF52518">
    <property type="entry name" value="Thiamin diphosphate-binding fold (THDP-binding)"/>
    <property type="match status" value="1"/>
</dbReference>
<reference evidence="6" key="2">
    <citation type="submission" date="2021-04" db="EMBL/GenBank/DDBJ databases">
        <authorList>
            <person name="Gilroy R."/>
        </authorList>
    </citation>
    <scope>NUCLEOTIDE SEQUENCE</scope>
    <source>
        <strain evidence="6">Gambia16-930</strain>
    </source>
</reference>
<dbReference type="GO" id="GO:0019288">
    <property type="term" value="P:isopentenyl diphosphate biosynthetic process, methylerythritol 4-phosphate pathway"/>
    <property type="evidence" value="ECO:0007669"/>
    <property type="project" value="TreeGrafter"/>
</dbReference>
<keyword evidence="3 6" id="KW-0808">Transferase</keyword>
<dbReference type="EMBL" id="DXGG01000046">
    <property type="protein sequence ID" value="HIW86903.1"/>
    <property type="molecule type" value="Genomic_DNA"/>
</dbReference>
<feature type="non-terminal residue" evidence="6">
    <location>
        <position position="214"/>
    </location>
</feature>
<comment type="cofactor">
    <cofactor evidence="1">
        <name>Mg(2+)</name>
        <dbReference type="ChEBI" id="CHEBI:18420"/>
    </cofactor>
</comment>
<evidence type="ECO:0000256" key="3">
    <source>
        <dbReference type="ARBA" id="ARBA00022679"/>
    </source>
</evidence>
<dbReference type="PANTHER" id="PTHR43322">
    <property type="entry name" value="1-D-DEOXYXYLULOSE 5-PHOSPHATE SYNTHASE-RELATED"/>
    <property type="match status" value="1"/>
</dbReference>
<dbReference type="Gene3D" id="3.40.50.970">
    <property type="match status" value="1"/>
</dbReference>
<dbReference type="PANTHER" id="PTHR43322:SF5">
    <property type="entry name" value="1-DEOXY-D-XYLULOSE-5-PHOSPHATE SYNTHASE, CHLOROPLASTIC"/>
    <property type="match status" value="1"/>
</dbReference>
<dbReference type="GO" id="GO:0005829">
    <property type="term" value="C:cytosol"/>
    <property type="evidence" value="ECO:0007669"/>
    <property type="project" value="TreeGrafter"/>
</dbReference>
<evidence type="ECO:0000313" key="6">
    <source>
        <dbReference type="EMBL" id="HIW86903.1"/>
    </source>
</evidence>
<dbReference type="InterPro" id="IPR005477">
    <property type="entry name" value="Dxylulose-5-P_synthase"/>
</dbReference>
<dbReference type="GO" id="GO:0016114">
    <property type="term" value="P:terpenoid biosynthetic process"/>
    <property type="evidence" value="ECO:0007669"/>
    <property type="project" value="InterPro"/>
</dbReference>
<dbReference type="InterPro" id="IPR029061">
    <property type="entry name" value="THDP-binding"/>
</dbReference>